<dbReference type="EMBL" id="JAAIUW010000013">
    <property type="protein sequence ID" value="KAF7802527.1"/>
    <property type="molecule type" value="Genomic_DNA"/>
</dbReference>
<feature type="region of interest" description="Disordered" evidence="1">
    <location>
        <begin position="74"/>
        <end position="103"/>
    </location>
</feature>
<name>A0A834SFQ0_9FABA</name>
<organism evidence="2 3">
    <name type="scientific">Senna tora</name>
    <dbReference type="NCBI Taxonomy" id="362788"/>
    <lineage>
        <taxon>Eukaryota</taxon>
        <taxon>Viridiplantae</taxon>
        <taxon>Streptophyta</taxon>
        <taxon>Embryophyta</taxon>
        <taxon>Tracheophyta</taxon>
        <taxon>Spermatophyta</taxon>
        <taxon>Magnoliopsida</taxon>
        <taxon>eudicotyledons</taxon>
        <taxon>Gunneridae</taxon>
        <taxon>Pentapetalae</taxon>
        <taxon>rosids</taxon>
        <taxon>fabids</taxon>
        <taxon>Fabales</taxon>
        <taxon>Fabaceae</taxon>
        <taxon>Caesalpinioideae</taxon>
        <taxon>Cassia clade</taxon>
        <taxon>Senna</taxon>
    </lineage>
</organism>
<comment type="caution">
    <text evidence="2">The sequence shown here is derived from an EMBL/GenBank/DDBJ whole genome shotgun (WGS) entry which is preliminary data.</text>
</comment>
<dbReference type="AlphaFoldDB" id="A0A834SFQ0"/>
<evidence type="ECO:0000313" key="2">
    <source>
        <dbReference type="EMBL" id="KAF7802527.1"/>
    </source>
</evidence>
<evidence type="ECO:0000256" key="1">
    <source>
        <dbReference type="SAM" id="MobiDB-lite"/>
    </source>
</evidence>
<gene>
    <name evidence="2" type="ORF">G2W53_041638</name>
</gene>
<accession>A0A834SFQ0</accession>
<keyword evidence="3" id="KW-1185">Reference proteome</keyword>
<reference evidence="2" key="1">
    <citation type="submission" date="2020-09" db="EMBL/GenBank/DDBJ databases">
        <title>Genome-Enabled Discovery of Anthraquinone Biosynthesis in Senna tora.</title>
        <authorList>
            <person name="Kang S.-H."/>
            <person name="Pandey R.P."/>
            <person name="Lee C.-M."/>
            <person name="Sim J.-S."/>
            <person name="Jeong J.-T."/>
            <person name="Choi B.-S."/>
            <person name="Jung M."/>
            <person name="Ginzburg D."/>
            <person name="Zhao K."/>
            <person name="Won S.Y."/>
            <person name="Oh T.-J."/>
            <person name="Yu Y."/>
            <person name="Kim N.-H."/>
            <person name="Lee O.R."/>
            <person name="Lee T.-H."/>
            <person name="Bashyal P."/>
            <person name="Kim T.-S."/>
            <person name="Lee W.-H."/>
            <person name="Kawkins C."/>
            <person name="Kim C.-K."/>
            <person name="Kim J.S."/>
            <person name="Ahn B.O."/>
            <person name="Rhee S.Y."/>
            <person name="Sohng J.K."/>
        </authorList>
    </citation>
    <scope>NUCLEOTIDE SEQUENCE</scope>
    <source>
        <tissue evidence="2">Leaf</tissue>
    </source>
</reference>
<dbReference type="Proteomes" id="UP000634136">
    <property type="component" value="Unassembled WGS sequence"/>
</dbReference>
<proteinExistence type="predicted"/>
<feature type="region of interest" description="Disordered" evidence="1">
    <location>
        <begin position="379"/>
        <end position="402"/>
    </location>
</feature>
<evidence type="ECO:0000313" key="3">
    <source>
        <dbReference type="Proteomes" id="UP000634136"/>
    </source>
</evidence>
<protein>
    <submittedName>
        <fullName evidence="2">Uncharacterized protein</fullName>
    </submittedName>
</protein>
<sequence>MEQLIDRFGINIGISTTRAHFVNEARAFINKDNRRSTEVMVVDTPGGHDYRPWTQLPMEFEWDHNGVLDVNGEMVDPGPPMADFSQEDPPATNSGTEPSAPADDFPLRWIEFQPGIFAITNARFEQERPDQTINEETLNQNEATHECILPESSFLVAPRASSDLFERPWANSTFEVGGSSTGARDADLPEPNSWQLSITDGEQSSMEAFLEEIPNTNQIEQPLLTFTRSDANAEARQISIAPHLDMALGTQNFSTSHGMDLGIWWIIWRENNDDSEGHSYWLAHPNFLNGRSLVLNLNAVGGPLDQQEENRRKRKFDNLEELREEVTKKARIQPIVLSVMGEIRKKRSYDFLIENQPNLVEPEDATINRKKRKLFIQPGETSASQMDSGKETTSEFASDSQTEVWRETMEGLISQMLSCTLGFQEVDPNQPPQEP</sequence>